<feature type="domain" description="3'-5' exonuclease" evidence="2">
    <location>
        <begin position="10"/>
        <end position="174"/>
    </location>
</feature>
<proteinExistence type="predicted"/>
<dbReference type="EMBL" id="JAAMPI010001360">
    <property type="protein sequence ID" value="KAF4625511.1"/>
    <property type="molecule type" value="Genomic_DNA"/>
</dbReference>
<dbReference type="InterPro" id="IPR036397">
    <property type="entry name" value="RNaseH_sf"/>
</dbReference>
<dbReference type="OrthoDB" id="26838at2759"/>
<dbReference type="SMART" id="SM00474">
    <property type="entry name" value="35EXOc"/>
    <property type="match status" value="1"/>
</dbReference>
<dbReference type="InterPro" id="IPR002562">
    <property type="entry name" value="3'-5'_exonuclease_dom"/>
</dbReference>
<name>A0A8H4VWT3_9HELO</name>
<evidence type="ECO:0000256" key="1">
    <source>
        <dbReference type="SAM" id="MobiDB-lite"/>
    </source>
</evidence>
<dbReference type="Pfam" id="PF01612">
    <property type="entry name" value="DNA_pol_A_exo1"/>
    <property type="match status" value="1"/>
</dbReference>
<evidence type="ECO:0000313" key="3">
    <source>
        <dbReference type="EMBL" id="KAF4625511.1"/>
    </source>
</evidence>
<comment type="caution">
    <text evidence="3">The sequence shown here is derived from an EMBL/GenBank/DDBJ whole genome shotgun (WGS) entry which is preliminary data.</text>
</comment>
<dbReference type="GO" id="GO:0008408">
    <property type="term" value="F:3'-5' exonuclease activity"/>
    <property type="evidence" value="ECO:0007669"/>
    <property type="project" value="InterPro"/>
</dbReference>
<evidence type="ECO:0000313" key="4">
    <source>
        <dbReference type="Proteomes" id="UP000566819"/>
    </source>
</evidence>
<dbReference type="AlphaFoldDB" id="A0A8H4VWT3"/>
<evidence type="ECO:0000259" key="2">
    <source>
        <dbReference type="SMART" id="SM00474"/>
    </source>
</evidence>
<dbReference type="InterPro" id="IPR012337">
    <property type="entry name" value="RNaseH-like_sf"/>
</dbReference>
<dbReference type="GO" id="GO:0003676">
    <property type="term" value="F:nucleic acid binding"/>
    <property type="evidence" value="ECO:0007669"/>
    <property type="project" value="InterPro"/>
</dbReference>
<gene>
    <name evidence="3" type="ORF">G7Y89_g12654</name>
</gene>
<protein>
    <recommendedName>
        <fullName evidence="2">3'-5' exonuclease domain-containing protein</fullName>
    </recommendedName>
</protein>
<organism evidence="3 4">
    <name type="scientific">Cudoniella acicularis</name>
    <dbReference type="NCBI Taxonomy" id="354080"/>
    <lineage>
        <taxon>Eukaryota</taxon>
        <taxon>Fungi</taxon>
        <taxon>Dikarya</taxon>
        <taxon>Ascomycota</taxon>
        <taxon>Pezizomycotina</taxon>
        <taxon>Leotiomycetes</taxon>
        <taxon>Helotiales</taxon>
        <taxon>Tricladiaceae</taxon>
        <taxon>Cudoniella</taxon>
    </lineage>
</organism>
<reference evidence="3 4" key="1">
    <citation type="submission" date="2020-03" db="EMBL/GenBank/DDBJ databases">
        <title>Draft Genome Sequence of Cudoniella acicularis.</title>
        <authorList>
            <person name="Buettner E."/>
            <person name="Kellner H."/>
        </authorList>
    </citation>
    <scope>NUCLEOTIDE SEQUENCE [LARGE SCALE GENOMIC DNA]</scope>
    <source>
        <strain evidence="3 4">DSM 108380</strain>
    </source>
</reference>
<accession>A0A8H4VWT3</accession>
<dbReference type="Gene3D" id="3.30.420.10">
    <property type="entry name" value="Ribonuclease H-like superfamily/Ribonuclease H"/>
    <property type="match status" value="1"/>
</dbReference>
<dbReference type="Proteomes" id="UP000566819">
    <property type="component" value="Unassembled WGS sequence"/>
</dbReference>
<dbReference type="GO" id="GO:0006139">
    <property type="term" value="P:nucleobase-containing compound metabolic process"/>
    <property type="evidence" value="ECO:0007669"/>
    <property type="project" value="InterPro"/>
</dbReference>
<sequence length="211" mass="23385">MADNLSNIFIDTAAGISTLVDEIIQEEPQPPTLYVDLEGTDLGRKASKVIYLISVHALGGLAFTTPGNDTPMTLKDILEPSSVTKVFFDVRNGSNALYTHFNVSLEGIVDVQLMENRARRSTIKDRGEILFKPQNGGAYEVFSKSPLRDDIKAYCVGDVQYLPRLREIYDGKLSAPWKEKVSVKTQKRVLESQQAGFDPEGDGKAFSPWGR</sequence>
<dbReference type="PANTHER" id="PTHR43040:SF1">
    <property type="entry name" value="RIBONUCLEASE D"/>
    <property type="match status" value="1"/>
</dbReference>
<dbReference type="SUPFAM" id="SSF53098">
    <property type="entry name" value="Ribonuclease H-like"/>
    <property type="match status" value="1"/>
</dbReference>
<feature type="region of interest" description="Disordered" evidence="1">
    <location>
        <begin position="192"/>
        <end position="211"/>
    </location>
</feature>
<dbReference type="PANTHER" id="PTHR43040">
    <property type="entry name" value="RIBONUCLEASE D"/>
    <property type="match status" value="1"/>
</dbReference>
<keyword evidence="4" id="KW-1185">Reference proteome</keyword>